<name>M1DMG3_SOLTU</name>
<reference evidence="3" key="1">
    <citation type="journal article" date="2011" name="Nature">
        <title>Genome sequence and analysis of the tuber crop potato.</title>
        <authorList>
            <consortium name="The Potato Genome Sequencing Consortium"/>
        </authorList>
    </citation>
    <scope>NUCLEOTIDE SEQUENCE [LARGE SCALE GENOMIC DNA]</scope>
    <source>
        <strain evidence="3">cv. DM1-3 516 R44</strain>
    </source>
</reference>
<dbReference type="InParanoid" id="M1DMG3"/>
<proteinExistence type="predicted"/>
<keyword evidence="3" id="KW-1185">Reference proteome</keyword>
<accession>M1DMG3</accession>
<dbReference type="Proteomes" id="UP000011115">
    <property type="component" value="Unassembled WGS sequence"/>
</dbReference>
<feature type="region of interest" description="Disordered" evidence="1">
    <location>
        <begin position="161"/>
        <end position="223"/>
    </location>
</feature>
<dbReference type="EnsemblPlants" id="PGSC0003DMT400091374">
    <property type="protein sequence ID" value="PGSC0003DMT400091374"/>
    <property type="gene ID" value="PGSC0003DMG400040945"/>
</dbReference>
<feature type="compositionally biased region" description="Polar residues" evidence="1">
    <location>
        <begin position="63"/>
        <end position="79"/>
    </location>
</feature>
<reference evidence="2" key="2">
    <citation type="submission" date="2015-06" db="UniProtKB">
        <authorList>
            <consortium name="EnsemblPlants"/>
        </authorList>
    </citation>
    <scope>IDENTIFICATION</scope>
    <source>
        <strain evidence="2">DM1-3 516 R44</strain>
    </source>
</reference>
<feature type="compositionally biased region" description="Polar residues" evidence="1">
    <location>
        <begin position="102"/>
        <end position="111"/>
    </location>
</feature>
<evidence type="ECO:0000313" key="3">
    <source>
        <dbReference type="Proteomes" id="UP000011115"/>
    </source>
</evidence>
<feature type="compositionally biased region" description="Polar residues" evidence="1">
    <location>
        <begin position="118"/>
        <end position="129"/>
    </location>
</feature>
<dbReference type="Pfam" id="PF08284">
    <property type="entry name" value="RVP_2"/>
    <property type="match status" value="1"/>
</dbReference>
<protein>
    <submittedName>
        <fullName evidence="2">Gag-pol polyprotein</fullName>
    </submittedName>
</protein>
<dbReference type="OMA" id="FSHIVYG"/>
<feature type="compositionally biased region" description="Basic and acidic residues" evidence="1">
    <location>
        <begin position="161"/>
        <end position="174"/>
    </location>
</feature>
<evidence type="ECO:0000256" key="1">
    <source>
        <dbReference type="SAM" id="MobiDB-lite"/>
    </source>
</evidence>
<sequence>MVADMRSRMNLFVAGLSYLSSKEGIATMLIGDMDIARLRIHVQQVEEDKLRDREEFKNKRSKTSGNESGQQKSIANRSSFQHKHKVPASSIASAPAQGNKGEYNSQNSQNFRARHAHSQGSIAQGGNETPTCAKCDRRYSGLVPHLSFKSLGAISLGKEVKAKVHEKRGTKSREVSVGGVAQPTRSVAASSSSTPSLGRGQMPTGRGRGARGAASSSGDQNRTYALGDRQNLEASPYVVTCTLSMFSHIVYGLIDPGSTLSYVTPLIAEKFKRTPKLLVKPFEVSTPIGESIIARRVYRNCIVTVCDRYTLADLVELEMVDLML</sequence>
<dbReference type="HOGENOM" id="CLU_043741_0_1_1"/>
<feature type="compositionally biased region" description="Low complexity" evidence="1">
    <location>
        <begin position="182"/>
        <end position="201"/>
    </location>
</feature>
<dbReference type="AlphaFoldDB" id="M1DMG3"/>
<feature type="region of interest" description="Disordered" evidence="1">
    <location>
        <begin position="49"/>
        <end position="129"/>
    </location>
</feature>
<dbReference type="PaxDb" id="4113-PGSC0003DMT400091374"/>
<feature type="compositionally biased region" description="Basic and acidic residues" evidence="1">
    <location>
        <begin position="49"/>
        <end position="58"/>
    </location>
</feature>
<dbReference type="Gramene" id="PGSC0003DMT400091374">
    <property type="protein sequence ID" value="PGSC0003DMT400091374"/>
    <property type="gene ID" value="PGSC0003DMG400040945"/>
</dbReference>
<organism evidence="2 3">
    <name type="scientific">Solanum tuberosum</name>
    <name type="common">Potato</name>
    <dbReference type="NCBI Taxonomy" id="4113"/>
    <lineage>
        <taxon>Eukaryota</taxon>
        <taxon>Viridiplantae</taxon>
        <taxon>Streptophyta</taxon>
        <taxon>Embryophyta</taxon>
        <taxon>Tracheophyta</taxon>
        <taxon>Spermatophyta</taxon>
        <taxon>Magnoliopsida</taxon>
        <taxon>eudicotyledons</taxon>
        <taxon>Gunneridae</taxon>
        <taxon>Pentapetalae</taxon>
        <taxon>asterids</taxon>
        <taxon>lamiids</taxon>
        <taxon>Solanales</taxon>
        <taxon>Solanaceae</taxon>
        <taxon>Solanoideae</taxon>
        <taxon>Solaneae</taxon>
        <taxon>Solanum</taxon>
    </lineage>
</organism>
<evidence type="ECO:0000313" key="2">
    <source>
        <dbReference type="EnsemblPlants" id="PGSC0003DMT400091374"/>
    </source>
</evidence>